<evidence type="ECO:0000256" key="8">
    <source>
        <dbReference type="ARBA" id="ARBA00023136"/>
    </source>
</evidence>
<name>A0A7C9TQ16_9MICO</name>
<keyword evidence="6 9" id="KW-1133">Transmembrane helix</keyword>
<accession>A0A7C9TQ16</accession>
<comment type="subcellular location">
    <subcellularLocation>
        <location evidence="1 9">Cell membrane</location>
        <topology evidence="1 9">Single-pass membrane protein</topology>
    </subcellularLocation>
</comment>
<evidence type="ECO:0000313" key="11">
    <source>
        <dbReference type="Proteomes" id="UP000479756"/>
    </source>
</evidence>
<evidence type="ECO:0000256" key="9">
    <source>
        <dbReference type="HAMAP-Rule" id="MF_00236"/>
    </source>
</evidence>
<dbReference type="GO" id="GO:0008320">
    <property type="term" value="F:protein transmembrane transporter activity"/>
    <property type="evidence" value="ECO:0007669"/>
    <property type="project" value="UniProtKB-UniRule"/>
</dbReference>
<comment type="subunit">
    <text evidence="9">The Tat system comprises two distinct complexes: a TatABC complex, containing multiple copies of TatA, TatB and TatC subunits, and a separate TatA complex, containing only TatA subunits. Substrates initially bind to the TatABC complex, which probably triggers association of the separate TatA complex to form the active translocon.</text>
</comment>
<reference evidence="10 11" key="1">
    <citation type="journal article" date="2014" name="Int. J. Syst. Evol. Microbiol.">
        <title>Description of Galbitalea soli gen. nov., sp. nov., and Frondihabitans sucicola sp. nov.</title>
        <authorList>
            <person name="Kim S.J."/>
            <person name="Lim J.M."/>
            <person name="Ahn J.H."/>
            <person name="Weon H.Y."/>
            <person name="Hamada M."/>
            <person name="Suzuki K."/>
            <person name="Ahn T.Y."/>
            <person name="Kwon S.W."/>
        </authorList>
    </citation>
    <scope>NUCLEOTIDE SEQUENCE [LARGE SCALE GENOMIC DNA]</scope>
    <source>
        <strain evidence="10 11">NBRC 108727</strain>
    </source>
</reference>
<organism evidence="10 11">
    <name type="scientific">Galbitalea soli</name>
    <dbReference type="NCBI Taxonomy" id="1268042"/>
    <lineage>
        <taxon>Bacteria</taxon>
        <taxon>Bacillati</taxon>
        <taxon>Actinomycetota</taxon>
        <taxon>Actinomycetes</taxon>
        <taxon>Micrococcales</taxon>
        <taxon>Microbacteriaceae</taxon>
        <taxon>Galbitalea</taxon>
    </lineage>
</organism>
<dbReference type="EMBL" id="JAAGWZ010000002">
    <property type="protein sequence ID" value="NEM91116.1"/>
    <property type="molecule type" value="Genomic_DNA"/>
</dbReference>
<dbReference type="PANTHER" id="PTHR42982:SF8">
    <property type="entry name" value="SEC-INDEPENDENT PROTEIN TRANSLOCASE PROTEIN TATA"/>
    <property type="match status" value="1"/>
</dbReference>
<sequence length="61" mass="6579">MFSNLTGWHLVIILAVLVLLFGATRLPALTRGVGQSLRIFRDEVAGSQPADEAPESRNGSE</sequence>
<dbReference type="HAMAP" id="MF_00236">
    <property type="entry name" value="TatA_E"/>
    <property type="match status" value="1"/>
</dbReference>
<dbReference type="InterPro" id="IPR003369">
    <property type="entry name" value="TatA/B/E"/>
</dbReference>
<evidence type="ECO:0000256" key="6">
    <source>
        <dbReference type="ARBA" id="ARBA00022989"/>
    </source>
</evidence>
<evidence type="ECO:0000256" key="2">
    <source>
        <dbReference type="ARBA" id="ARBA00022448"/>
    </source>
</evidence>
<keyword evidence="7 9" id="KW-0811">Translocation</keyword>
<gene>
    <name evidence="9" type="primary">tatA</name>
    <name evidence="10" type="ORF">G3T37_07075</name>
</gene>
<keyword evidence="4 9" id="KW-0812">Transmembrane</keyword>
<comment type="similarity">
    <text evidence="9">Belongs to the TatA/E family.</text>
</comment>
<comment type="caution">
    <text evidence="10">The sequence shown here is derived from an EMBL/GenBank/DDBJ whole genome shotgun (WGS) entry which is preliminary data.</text>
</comment>
<evidence type="ECO:0000256" key="4">
    <source>
        <dbReference type="ARBA" id="ARBA00022692"/>
    </source>
</evidence>
<dbReference type="RefSeq" id="WP_163472804.1">
    <property type="nucleotide sequence ID" value="NZ_JAAGWZ010000002.1"/>
</dbReference>
<dbReference type="Pfam" id="PF02416">
    <property type="entry name" value="TatA_B_E"/>
    <property type="match status" value="1"/>
</dbReference>
<keyword evidence="5 9" id="KW-0653">Protein transport</keyword>
<keyword evidence="3 9" id="KW-1003">Cell membrane</keyword>
<dbReference type="InterPro" id="IPR006312">
    <property type="entry name" value="TatA/E"/>
</dbReference>
<dbReference type="Gene3D" id="1.20.5.3310">
    <property type="match status" value="1"/>
</dbReference>
<evidence type="ECO:0000313" key="10">
    <source>
        <dbReference type="EMBL" id="NEM91116.1"/>
    </source>
</evidence>
<dbReference type="GO" id="GO:0043953">
    <property type="term" value="P:protein transport by the Tat complex"/>
    <property type="evidence" value="ECO:0007669"/>
    <property type="project" value="UniProtKB-UniRule"/>
</dbReference>
<dbReference type="AlphaFoldDB" id="A0A7C9TQ16"/>
<evidence type="ECO:0000256" key="7">
    <source>
        <dbReference type="ARBA" id="ARBA00023010"/>
    </source>
</evidence>
<comment type="function">
    <text evidence="9">Part of the twin-arginine translocation (Tat) system that transports large folded proteins containing a characteristic twin-arginine motif in their signal peptide across membranes. TatA could form the protein-conducting channel of the Tat system.</text>
</comment>
<evidence type="ECO:0000256" key="5">
    <source>
        <dbReference type="ARBA" id="ARBA00022927"/>
    </source>
</evidence>
<evidence type="ECO:0000256" key="3">
    <source>
        <dbReference type="ARBA" id="ARBA00022475"/>
    </source>
</evidence>
<keyword evidence="2 9" id="KW-0813">Transport</keyword>
<proteinExistence type="inferred from homology"/>
<keyword evidence="11" id="KW-1185">Reference proteome</keyword>
<dbReference type="PANTHER" id="PTHR42982">
    <property type="entry name" value="SEC-INDEPENDENT PROTEIN TRANSLOCASE PROTEIN TATA"/>
    <property type="match status" value="1"/>
</dbReference>
<keyword evidence="8 9" id="KW-0472">Membrane</keyword>
<protein>
    <recommendedName>
        <fullName evidence="9">Sec-independent protein translocase protein TatA</fullName>
    </recommendedName>
</protein>
<dbReference type="Proteomes" id="UP000479756">
    <property type="component" value="Unassembled WGS sequence"/>
</dbReference>
<evidence type="ECO:0000256" key="1">
    <source>
        <dbReference type="ARBA" id="ARBA00004162"/>
    </source>
</evidence>
<dbReference type="GO" id="GO:0033281">
    <property type="term" value="C:TAT protein transport complex"/>
    <property type="evidence" value="ECO:0007669"/>
    <property type="project" value="UniProtKB-UniRule"/>
</dbReference>